<dbReference type="AlphaFoldDB" id="A0A377SY66"/>
<keyword evidence="4" id="KW-1185">Reference proteome</keyword>
<evidence type="ECO:0000313" key="2">
    <source>
        <dbReference type="EMBL" id="TCU87938.1"/>
    </source>
</evidence>
<dbReference type="Proteomes" id="UP000295794">
    <property type="component" value="Unassembled WGS sequence"/>
</dbReference>
<dbReference type="Proteomes" id="UP000255108">
    <property type="component" value="Unassembled WGS sequence"/>
</dbReference>
<dbReference type="EMBL" id="UGHR01000004">
    <property type="protein sequence ID" value="STR45439.1"/>
    <property type="molecule type" value="Genomic_DNA"/>
</dbReference>
<dbReference type="OrthoDB" id="8743046at2"/>
<reference evidence="1 3" key="1">
    <citation type="submission" date="2018-06" db="EMBL/GenBank/DDBJ databases">
        <authorList>
            <consortium name="Pathogen Informatics"/>
            <person name="Doyle S."/>
        </authorList>
    </citation>
    <scope>NUCLEOTIDE SEQUENCE [LARGE SCALE GENOMIC DNA]</scope>
    <source>
        <strain evidence="1 3">NCTC11159</strain>
    </source>
</reference>
<reference evidence="2 4" key="2">
    <citation type="submission" date="2019-03" db="EMBL/GenBank/DDBJ databases">
        <title>Genomic Encyclopedia of Type Strains, Phase IV (KMG-IV): sequencing the most valuable type-strain genomes for metagenomic binning, comparative biology and taxonomic classification.</title>
        <authorList>
            <person name="Goeker M."/>
        </authorList>
    </citation>
    <scope>NUCLEOTIDE SEQUENCE [LARGE SCALE GENOMIC DNA]</scope>
    <source>
        <strain evidence="2 4">DSM 3764</strain>
    </source>
</reference>
<dbReference type="InterPro" id="IPR019621">
    <property type="entry name" value="DUF2491"/>
</dbReference>
<gene>
    <name evidence="2" type="ORF">EV682_104105</name>
    <name evidence="1" type="ORF">NCTC11159_04011</name>
</gene>
<evidence type="ECO:0000313" key="3">
    <source>
        <dbReference type="Proteomes" id="UP000255108"/>
    </source>
</evidence>
<organism evidence="1 3">
    <name type="scientific">Iodobacter fluviatilis</name>
    <dbReference type="NCBI Taxonomy" id="537"/>
    <lineage>
        <taxon>Bacteria</taxon>
        <taxon>Pseudomonadati</taxon>
        <taxon>Pseudomonadota</taxon>
        <taxon>Betaproteobacteria</taxon>
        <taxon>Neisseriales</taxon>
        <taxon>Chitinibacteraceae</taxon>
        <taxon>Iodobacter</taxon>
    </lineage>
</organism>
<protein>
    <submittedName>
        <fullName evidence="1">Protein of uncharacterized function (DUF2491)</fullName>
    </submittedName>
    <submittedName>
        <fullName evidence="2">Uncharacterized protein DUF2491</fullName>
    </submittedName>
</protein>
<name>A0A377SY66_9NEIS</name>
<proteinExistence type="predicted"/>
<sequence length="256" mass="28443">MGWKDAFNYGSKLFAKEEERQDAGLPLGARIGSLITLQMSPFIRANASGSVIEAPANLSMLIQAVSRVKINLSGHLYRLYIETGNDETPEKFIQVFQNQAGVVEEIMYCTRLTRVFPASAEDQEAFTGEAGYGLGCQSYALSREQFVELGYGDSRIAEIFGREEQLEYQRDAGSAEVEFVSPFTGSEVRIDDAMGVKGLSQKIYFMPYVRQLASGPEYLLISTEVVTSEDGDNSKRAIHVDFMMGLPLELERITVQ</sequence>
<dbReference type="Pfam" id="PF10679">
    <property type="entry name" value="DUF2491"/>
    <property type="match status" value="1"/>
</dbReference>
<evidence type="ECO:0000313" key="4">
    <source>
        <dbReference type="Proteomes" id="UP000295794"/>
    </source>
</evidence>
<accession>A0A377SY66</accession>
<evidence type="ECO:0000313" key="1">
    <source>
        <dbReference type="EMBL" id="STR45439.1"/>
    </source>
</evidence>
<dbReference type="RefSeq" id="WP_115229459.1">
    <property type="nucleotide sequence ID" value="NZ_CAWOLO010000004.1"/>
</dbReference>
<dbReference type="EMBL" id="SMBT01000004">
    <property type="protein sequence ID" value="TCU87938.1"/>
    <property type="molecule type" value="Genomic_DNA"/>
</dbReference>